<dbReference type="AlphaFoldDB" id="A0A0G1YRB3"/>
<dbReference type="Proteomes" id="UP000033982">
    <property type="component" value="Unassembled WGS sequence"/>
</dbReference>
<comment type="caution">
    <text evidence="2">The sequence shown here is derived from an EMBL/GenBank/DDBJ whole genome shotgun (WGS) entry which is preliminary data.</text>
</comment>
<reference evidence="2 3" key="1">
    <citation type="journal article" date="2015" name="Nature">
        <title>rRNA introns, odd ribosomes, and small enigmatic genomes across a large radiation of phyla.</title>
        <authorList>
            <person name="Brown C.T."/>
            <person name="Hug L.A."/>
            <person name="Thomas B.C."/>
            <person name="Sharon I."/>
            <person name="Castelle C.J."/>
            <person name="Singh A."/>
            <person name="Wilkins M.J."/>
            <person name="Williams K.H."/>
            <person name="Banfield J.F."/>
        </authorList>
    </citation>
    <scope>NUCLEOTIDE SEQUENCE [LARGE SCALE GENOMIC DNA]</scope>
</reference>
<feature type="transmembrane region" description="Helical" evidence="1">
    <location>
        <begin position="85"/>
        <end position="109"/>
    </location>
</feature>
<accession>A0A0G1YRB3</accession>
<evidence type="ECO:0000313" key="3">
    <source>
        <dbReference type="Proteomes" id="UP000033982"/>
    </source>
</evidence>
<organism evidence="2 3">
    <name type="scientific">Candidatus Magasanikbacteria bacterium GW2011_GWA2_50_22</name>
    <dbReference type="NCBI Taxonomy" id="1619043"/>
    <lineage>
        <taxon>Bacteria</taxon>
        <taxon>Candidatus Magasanikiibacteriota</taxon>
    </lineage>
</organism>
<feature type="transmembrane region" description="Helical" evidence="1">
    <location>
        <begin position="236"/>
        <end position="253"/>
    </location>
</feature>
<evidence type="ECO:0000256" key="1">
    <source>
        <dbReference type="SAM" id="Phobius"/>
    </source>
</evidence>
<name>A0A0G1YRB3_9BACT</name>
<sequence>MRHTSLIPFILAAITLATFEILFKNARLISWILALSPIVIFGAIYAILGHRLKTPSARLKFLIAPTLLIWSSLSLVLFLEQGILRHLLAIIVSLFMAFFFESLATYIWHHHEYETFSLENISGYALTLTTFAGSASLLGFSILLSASAWSILSMALILFLLVNYKMMWISKAIDKHGRMFLIILTLAEIELFGILKILPLHFLAGGALLTVTWYTGIVIVRAKLLGLLTSKVLKRHLMLGGALTALLLLVTRWI</sequence>
<keyword evidence="1" id="KW-1133">Transmembrane helix</keyword>
<feature type="transmembrane region" description="Helical" evidence="1">
    <location>
        <begin position="61"/>
        <end position="79"/>
    </location>
</feature>
<feature type="transmembrane region" description="Helical" evidence="1">
    <location>
        <begin position="29"/>
        <end position="49"/>
    </location>
</feature>
<gene>
    <name evidence="2" type="ORF">UY58_C0002G0023</name>
</gene>
<feature type="transmembrane region" description="Helical" evidence="1">
    <location>
        <begin position="204"/>
        <end position="224"/>
    </location>
</feature>
<proteinExistence type="predicted"/>
<keyword evidence="1" id="KW-0472">Membrane</keyword>
<feature type="transmembrane region" description="Helical" evidence="1">
    <location>
        <begin position="179"/>
        <end position="198"/>
    </location>
</feature>
<feature type="transmembrane region" description="Helical" evidence="1">
    <location>
        <begin position="148"/>
        <end position="167"/>
    </location>
</feature>
<evidence type="ECO:0000313" key="2">
    <source>
        <dbReference type="EMBL" id="KKW17537.1"/>
    </source>
</evidence>
<keyword evidence="1" id="KW-0812">Transmembrane</keyword>
<protein>
    <submittedName>
        <fullName evidence="2">Uncharacterized protein</fullName>
    </submittedName>
</protein>
<dbReference type="EMBL" id="LCQN01000002">
    <property type="protein sequence ID" value="KKW17537.1"/>
    <property type="molecule type" value="Genomic_DNA"/>
</dbReference>